<dbReference type="Gene3D" id="3.10.290.10">
    <property type="entry name" value="RNA-binding S4 domain"/>
    <property type="match status" value="1"/>
</dbReference>
<dbReference type="Gene3D" id="3.30.70.1560">
    <property type="entry name" value="Alpha-L RNA-binding motif"/>
    <property type="match status" value="1"/>
</dbReference>
<gene>
    <name evidence="7" type="ORF">J2I46_10395</name>
</gene>
<feature type="domain" description="RNA-binding S4" evidence="6">
    <location>
        <begin position="409"/>
        <end position="476"/>
    </location>
</feature>
<dbReference type="EMBL" id="JAFMYW010000002">
    <property type="protein sequence ID" value="MBO0948993.1"/>
    <property type="molecule type" value="Genomic_DNA"/>
</dbReference>
<comment type="similarity">
    <text evidence="1 4">Belongs to the pseudouridine synthase RsuA family.</text>
</comment>
<dbReference type="PROSITE" id="PS01149">
    <property type="entry name" value="PSI_RSU"/>
    <property type="match status" value="1"/>
</dbReference>
<dbReference type="InterPro" id="IPR020103">
    <property type="entry name" value="PsdUridine_synth_cat_dom_sf"/>
</dbReference>
<sequence>MKRDKDSNDRRDGKGRPEGRRDDARGGFNKGGSRPSFGGARSGGSDRPAYGDRKPFSGGDRREGGSDRPAYGDRKPFNGGDRREGGDRPAYGDRKPFSGGGRREGGSDRPAYGDRKPFSREGGSDRPAYGDRKPFSGGDRREGGDRPAYGDKKPFNREGGSDRPAYGDRKPFSGGDRREGGSNRPERKPFNRDGGDRPAYGDRKPFNRDGGDRPAYGDRKNTGSDEPRRPFNRDGDRPERKPFNRDRDRPSFNDRPERKPFNRDDRPAGPREGDSARFDRRDRTEGSDNRPFERKPFTRDRDDNRDERPRFERRPEGDESGDRPERKPFNRDDRPARDPNGPARPRTTGSRKPYSKDTDNGDEKPFERRTGRYEKAPNYNLSAMRENLPRSRKVAKNLDRERESDPNSIRLNRYIANAGVCSRREADELIAKGDVQVNGNVVTEMGYRVKPNDVVKYGNKVLNAEKLVYVLLNKPRDIITTTEDPEDRSTVLDLVADAGPFRLYPVGRLDRNTTGLLLLTNDGELAGKLTHPSNNVKKVYQVELDKPITDEHFEAIRNGMDLEDGHIKPDDLAIITPDAQVIGVEIHSGRNRIVRRMFESLGYEVTKLDRTVFAGLTKKELPRGKWRFLEPKEVVKLKYLI</sequence>
<evidence type="ECO:0000313" key="8">
    <source>
        <dbReference type="Proteomes" id="UP000664628"/>
    </source>
</evidence>
<dbReference type="SUPFAM" id="SSF55174">
    <property type="entry name" value="Alpha-L RNA-binding motif"/>
    <property type="match status" value="1"/>
</dbReference>
<name>A0ABS3JG73_9BACT</name>
<dbReference type="InterPro" id="IPR018496">
    <property type="entry name" value="PsdUridine_synth_RsuA/RluB_CS"/>
</dbReference>
<dbReference type="InterPro" id="IPR002942">
    <property type="entry name" value="S4_RNA-bd"/>
</dbReference>
<evidence type="ECO:0000256" key="4">
    <source>
        <dbReference type="RuleBase" id="RU003887"/>
    </source>
</evidence>
<dbReference type="SMART" id="SM00363">
    <property type="entry name" value="S4"/>
    <property type="match status" value="1"/>
</dbReference>
<dbReference type="InterPro" id="IPR006145">
    <property type="entry name" value="PsdUridine_synth_RsuA/RluA"/>
</dbReference>
<keyword evidence="2 4" id="KW-0413">Isomerase</keyword>
<dbReference type="SUPFAM" id="SSF55120">
    <property type="entry name" value="Pseudouridine synthase"/>
    <property type="match status" value="1"/>
</dbReference>
<dbReference type="RefSeq" id="WP_207328931.1">
    <property type="nucleotide sequence ID" value="NZ_JAFMYW010000002.1"/>
</dbReference>
<feature type="compositionally biased region" description="Basic and acidic residues" evidence="5">
    <location>
        <begin position="1"/>
        <end position="25"/>
    </location>
</feature>
<evidence type="ECO:0000256" key="1">
    <source>
        <dbReference type="ARBA" id="ARBA00008348"/>
    </source>
</evidence>
<dbReference type="Pfam" id="PF00849">
    <property type="entry name" value="PseudoU_synth_2"/>
    <property type="match status" value="1"/>
</dbReference>
<accession>A0ABS3JG73</accession>
<evidence type="ECO:0000256" key="2">
    <source>
        <dbReference type="ARBA" id="ARBA00023235"/>
    </source>
</evidence>
<reference evidence="7 8" key="1">
    <citation type="submission" date="2021-03" db="EMBL/GenBank/DDBJ databases">
        <title>Fibrella sp. HMF5405 genome sequencing and assembly.</title>
        <authorList>
            <person name="Kang H."/>
            <person name="Kim H."/>
            <person name="Bae S."/>
            <person name="Joh K."/>
        </authorList>
    </citation>
    <scope>NUCLEOTIDE SEQUENCE [LARGE SCALE GENOMIC DNA]</scope>
    <source>
        <strain evidence="7 8">HMF5405</strain>
    </source>
</reference>
<dbReference type="PANTHER" id="PTHR47683:SF2">
    <property type="entry name" value="RNA-BINDING S4 DOMAIN-CONTAINING PROTEIN"/>
    <property type="match status" value="1"/>
</dbReference>
<dbReference type="Gene3D" id="3.30.70.580">
    <property type="entry name" value="Pseudouridine synthase I, catalytic domain, N-terminal subdomain"/>
    <property type="match status" value="1"/>
</dbReference>
<dbReference type="CDD" id="cd00165">
    <property type="entry name" value="S4"/>
    <property type="match status" value="1"/>
</dbReference>
<dbReference type="InterPro" id="IPR042092">
    <property type="entry name" value="PsdUridine_s_RsuA/RluB/E/F_cat"/>
</dbReference>
<feature type="compositionally biased region" description="Basic and acidic residues" evidence="5">
    <location>
        <begin position="49"/>
        <end position="337"/>
    </location>
</feature>
<organism evidence="7 8">
    <name type="scientific">Fibrella forsythiae</name>
    <dbReference type="NCBI Taxonomy" id="2817061"/>
    <lineage>
        <taxon>Bacteria</taxon>
        <taxon>Pseudomonadati</taxon>
        <taxon>Bacteroidota</taxon>
        <taxon>Cytophagia</taxon>
        <taxon>Cytophagales</taxon>
        <taxon>Spirosomataceae</taxon>
        <taxon>Fibrella</taxon>
    </lineage>
</organism>
<dbReference type="InterPro" id="IPR000748">
    <property type="entry name" value="PsdUridine_synth_RsuA/RluB/E/F"/>
</dbReference>
<evidence type="ECO:0000259" key="6">
    <source>
        <dbReference type="SMART" id="SM00363"/>
    </source>
</evidence>
<dbReference type="CDD" id="cd02870">
    <property type="entry name" value="PseudoU_synth_RsuA_like"/>
    <property type="match status" value="1"/>
</dbReference>
<proteinExistence type="inferred from homology"/>
<feature type="compositionally biased region" description="Basic and acidic residues" evidence="5">
    <location>
        <begin position="354"/>
        <end position="375"/>
    </location>
</feature>
<evidence type="ECO:0000256" key="5">
    <source>
        <dbReference type="SAM" id="MobiDB-lite"/>
    </source>
</evidence>
<dbReference type="InterPro" id="IPR036986">
    <property type="entry name" value="S4_RNA-bd_sf"/>
</dbReference>
<dbReference type="InterPro" id="IPR050343">
    <property type="entry name" value="RsuA_PseudoU_synthase"/>
</dbReference>
<dbReference type="EC" id="5.4.99.-" evidence="4"/>
<dbReference type="PANTHER" id="PTHR47683">
    <property type="entry name" value="PSEUDOURIDINE SYNTHASE FAMILY PROTEIN-RELATED"/>
    <property type="match status" value="1"/>
</dbReference>
<dbReference type="PROSITE" id="PS50889">
    <property type="entry name" value="S4"/>
    <property type="match status" value="1"/>
</dbReference>
<comment type="caution">
    <text evidence="7">The sequence shown here is derived from an EMBL/GenBank/DDBJ whole genome shotgun (WGS) entry which is preliminary data.</text>
</comment>
<dbReference type="Pfam" id="PF01479">
    <property type="entry name" value="S4"/>
    <property type="match status" value="1"/>
</dbReference>
<dbReference type="Proteomes" id="UP000664628">
    <property type="component" value="Unassembled WGS sequence"/>
</dbReference>
<evidence type="ECO:0000313" key="7">
    <source>
        <dbReference type="EMBL" id="MBO0948993.1"/>
    </source>
</evidence>
<dbReference type="InterPro" id="IPR020094">
    <property type="entry name" value="TruA/RsuA/RluB/E/F_N"/>
</dbReference>
<keyword evidence="8" id="KW-1185">Reference proteome</keyword>
<evidence type="ECO:0000256" key="3">
    <source>
        <dbReference type="PROSITE-ProRule" id="PRU00182"/>
    </source>
</evidence>
<feature type="region of interest" description="Disordered" evidence="5">
    <location>
        <begin position="1"/>
        <end position="375"/>
    </location>
</feature>
<protein>
    <recommendedName>
        <fullName evidence="4">Pseudouridine synthase</fullName>
        <ecNumber evidence="4">5.4.99.-</ecNumber>
    </recommendedName>
</protein>
<keyword evidence="3" id="KW-0694">RNA-binding</keyword>
<dbReference type="NCBIfam" id="TIGR00093">
    <property type="entry name" value="pseudouridine synthase"/>
    <property type="match status" value="1"/>
</dbReference>